<gene>
    <name evidence="1" type="ORF">CAEBREN_00535</name>
</gene>
<organism evidence="2">
    <name type="scientific">Caenorhabditis brenneri</name>
    <name type="common">Nematode worm</name>
    <dbReference type="NCBI Taxonomy" id="135651"/>
    <lineage>
        <taxon>Eukaryota</taxon>
        <taxon>Metazoa</taxon>
        <taxon>Ecdysozoa</taxon>
        <taxon>Nematoda</taxon>
        <taxon>Chromadorea</taxon>
        <taxon>Rhabditida</taxon>
        <taxon>Rhabditina</taxon>
        <taxon>Rhabditomorpha</taxon>
        <taxon>Rhabditoidea</taxon>
        <taxon>Rhabditidae</taxon>
        <taxon>Peloderinae</taxon>
        <taxon>Caenorhabditis</taxon>
    </lineage>
</organism>
<dbReference type="InParanoid" id="G0MWN3"/>
<proteinExistence type="predicted"/>
<dbReference type="PANTHER" id="PTHR13088">
    <property type="entry name" value="FAS APOPTOTIC INHIBITORY MOLECULE FAIM"/>
    <property type="match status" value="1"/>
</dbReference>
<dbReference type="AlphaFoldDB" id="G0MWN3"/>
<dbReference type="OrthoDB" id="6262731at2759"/>
<dbReference type="EMBL" id="GL379817">
    <property type="protein sequence ID" value="EGT46273.1"/>
    <property type="molecule type" value="Genomic_DNA"/>
</dbReference>
<keyword evidence="2" id="KW-1185">Reference proteome</keyword>
<dbReference type="STRING" id="135651.G0MWN3"/>
<reference evidence="2" key="1">
    <citation type="submission" date="2011-07" db="EMBL/GenBank/DDBJ databases">
        <authorList>
            <consortium name="Caenorhabditis brenneri Sequencing and Analysis Consortium"/>
            <person name="Wilson R.K."/>
        </authorList>
    </citation>
    <scope>NUCLEOTIDE SEQUENCE [LARGE SCALE GENOMIC DNA]</scope>
    <source>
        <strain evidence="2">PB2801</strain>
    </source>
</reference>
<dbReference type="HOGENOM" id="CLU_1251627_0_0_1"/>
<dbReference type="eggNOG" id="KOG4352">
    <property type="taxonomic scope" value="Eukaryota"/>
</dbReference>
<dbReference type="Gene3D" id="2.40.128.180">
    <property type="match status" value="1"/>
</dbReference>
<dbReference type="InterPro" id="IPR010695">
    <property type="entry name" value="FAIM1"/>
</dbReference>
<sequence length="221" mass="25230">MSNPESNKKGFHAYTAYVSWEVPEGGQLHKFNFTHDCSKTLIQMDKNGENATVWKPPTGISKLWKRKDENPGKFSFKFGKLQLEVLLVYLSDGYIYALDVNEKSLKRYKEDYYQWFNVWKVNVDGVEWRIVLDKKALEVWGNGEKIEDAKMTFAENGVAVSNFVLGGSAKCKIEGQGDKKIGITHTLLVDGNQVPLDINLDEPLYRRYDHVISNLSNVGIM</sequence>
<accession>G0MWN3</accession>
<dbReference type="GO" id="GO:1902042">
    <property type="term" value="P:negative regulation of extrinsic apoptotic signaling pathway via death domain receptors"/>
    <property type="evidence" value="ECO:0007669"/>
    <property type="project" value="TreeGrafter"/>
</dbReference>
<evidence type="ECO:0000313" key="1">
    <source>
        <dbReference type="EMBL" id="EGT46273.1"/>
    </source>
</evidence>
<dbReference type="PANTHER" id="PTHR13088:SF3">
    <property type="entry name" value="FAS APOPTOTIC INHIBITORY MOLECULE 1"/>
    <property type="match status" value="1"/>
</dbReference>
<evidence type="ECO:0000313" key="2">
    <source>
        <dbReference type="Proteomes" id="UP000008068"/>
    </source>
</evidence>
<protein>
    <submittedName>
        <fullName evidence="1">Uncharacterized protein</fullName>
    </submittedName>
</protein>
<name>G0MWN3_CAEBE</name>
<dbReference type="Pfam" id="PF06905">
    <property type="entry name" value="FAIM1"/>
    <property type="match status" value="1"/>
</dbReference>
<dbReference type="Proteomes" id="UP000008068">
    <property type="component" value="Unassembled WGS sequence"/>
</dbReference>
<dbReference type="InterPro" id="IPR038513">
    <property type="entry name" value="FAIM1_dom_sf"/>
</dbReference>